<proteinExistence type="predicted"/>
<gene>
    <name evidence="1" type="ORF">MNBD_GAMMA18-1435</name>
</gene>
<reference evidence="1" key="1">
    <citation type="submission" date="2018-06" db="EMBL/GenBank/DDBJ databases">
        <authorList>
            <person name="Zhirakovskaya E."/>
        </authorList>
    </citation>
    <scope>NUCLEOTIDE SEQUENCE</scope>
</reference>
<evidence type="ECO:0000313" key="1">
    <source>
        <dbReference type="EMBL" id="VAW85827.1"/>
    </source>
</evidence>
<feature type="non-terminal residue" evidence="1">
    <location>
        <position position="1"/>
    </location>
</feature>
<organism evidence="1">
    <name type="scientific">hydrothermal vent metagenome</name>
    <dbReference type="NCBI Taxonomy" id="652676"/>
    <lineage>
        <taxon>unclassified sequences</taxon>
        <taxon>metagenomes</taxon>
        <taxon>ecological metagenomes</taxon>
    </lineage>
</organism>
<sequence>RNEGKNLWDNNTLIARPGEGNIRAKCMDCHTKTGYDLKYFGYTNESIYKRSRFHGFSDIEAKRLTRYIRSIGTHSYGRPWNPPYQPGDVGGAPLSSLPVERWAAGAGNSRVLKKDEDMLSYVFPDTNNNGAVDQADVDDAFQLSEVNPGASYLGIKLSDVPIHLQLPDWNSWLPRVHPMDIWGDFKNVTSEEGADPRPDPYKAYTYLKDTIERGDIPLVWNVGRIMEESMAFSKEGTTEVYRTTRSGMVLSSPPVGNIFRDASRNNTGRLNVGVLANSSAPYRDEMFDEKAKLSLNKWAAVKYFEVHHVGKLEYKLDMVINNPELVGERGWGSPTSAVFQIAPHKIA</sequence>
<name>A0A3B0ZEE6_9ZZZZ</name>
<dbReference type="EMBL" id="UOFP01000110">
    <property type="protein sequence ID" value="VAW85827.1"/>
    <property type="molecule type" value="Genomic_DNA"/>
</dbReference>
<dbReference type="InterPro" id="IPR018247">
    <property type="entry name" value="EF_Hand_1_Ca_BS"/>
</dbReference>
<dbReference type="AlphaFoldDB" id="A0A3B0ZEE6"/>
<evidence type="ECO:0008006" key="2">
    <source>
        <dbReference type="Google" id="ProtNLM"/>
    </source>
</evidence>
<protein>
    <recommendedName>
        <fullName evidence="2">Cytochrome c domain-containing protein</fullName>
    </recommendedName>
</protein>
<dbReference type="PROSITE" id="PS00018">
    <property type="entry name" value="EF_HAND_1"/>
    <property type="match status" value="1"/>
</dbReference>
<feature type="non-terminal residue" evidence="1">
    <location>
        <position position="347"/>
    </location>
</feature>
<accession>A0A3B0ZEE6</accession>